<dbReference type="Gene3D" id="2.60.40.1260">
    <property type="entry name" value="Lamin Tail domain"/>
    <property type="match status" value="1"/>
</dbReference>
<dbReference type="Pfam" id="PF13585">
    <property type="entry name" value="CHU_C"/>
    <property type="match status" value="1"/>
</dbReference>
<proteinExistence type="predicted"/>
<protein>
    <submittedName>
        <fullName evidence="2">Lamin tail domain-containing protein</fullName>
    </submittedName>
</protein>
<dbReference type="Proteomes" id="UP000625283">
    <property type="component" value="Unassembled WGS sequence"/>
</dbReference>
<dbReference type="Pfam" id="PF00932">
    <property type="entry name" value="LTD"/>
    <property type="match status" value="2"/>
</dbReference>
<evidence type="ECO:0000313" key="2">
    <source>
        <dbReference type="EMBL" id="MBL1410260.1"/>
    </source>
</evidence>
<evidence type="ECO:0000313" key="3">
    <source>
        <dbReference type="Proteomes" id="UP000625283"/>
    </source>
</evidence>
<dbReference type="PROSITE" id="PS51841">
    <property type="entry name" value="LTD"/>
    <property type="match status" value="1"/>
</dbReference>
<gene>
    <name evidence="2" type="ORF">JKG61_16010</name>
</gene>
<dbReference type="EMBL" id="JAERTY010000009">
    <property type="protein sequence ID" value="MBL1410260.1"/>
    <property type="molecule type" value="Genomic_DNA"/>
</dbReference>
<dbReference type="InterPro" id="IPR036415">
    <property type="entry name" value="Lamin_tail_dom_sf"/>
</dbReference>
<organism evidence="2 3">
    <name type="scientific">Sphingobacterium faecale</name>
    <dbReference type="NCBI Taxonomy" id="2803775"/>
    <lineage>
        <taxon>Bacteria</taxon>
        <taxon>Pseudomonadati</taxon>
        <taxon>Bacteroidota</taxon>
        <taxon>Sphingobacteriia</taxon>
        <taxon>Sphingobacteriales</taxon>
        <taxon>Sphingobacteriaceae</taxon>
        <taxon>Sphingobacterium</taxon>
    </lineage>
</organism>
<dbReference type="RefSeq" id="WP_202103963.1">
    <property type="nucleotide sequence ID" value="NZ_JAERTY010000009.1"/>
</dbReference>
<sequence>MKIKFYMLCIWLVAMINAYSQDVIINEIMANPKNGQLPDVEYIELMNNSSSVQNLATFYLVVNKKKVQFPSYLLAPQQYVILCAQDGADKLSAYGNVVSFPSWPTLTNLGATLQLYRKDSLVDEVLYQDSWHQTSAKKNGGWSLERINLNWKCNFKTNWSSSVASKGGTPGGPNSIANRGYLPKVEIISAVSKEKAIHISFNIERKYLPPFEKKDFNINQGELIPQAVRWDDDADCLILSLNGELNPQTTYTIAVGKVNMCGTLFQIPEYIIFNQPEPRYNDIVINEVLFNPQKEGSDFVELYNRTDLPINLQNWKLGNRSISEQLLVLPPKEFLVLTAEREKIINTHPNALADRIHEMTSLPTYPNQQGVVTLYSPAGLVDSVYYHAGMHSPLIKNPKGVSLERQSYEEDSNLPENFKSAATIAGGSTPGFRNSIHTDNPNKKNEIFLTSKTVSPDNDGFEDELEINYILTDPGYMFNLNIYTEKGSLVNRLIRQESSGYNGKIKWDCKDEKLQKAPAGHYIYWVEIYRKNGDREIFKGAFVIIHKSHQY</sequence>
<feature type="domain" description="LTD" evidence="1">
    <location>
        <begin position="17"/>
        <end position="129"/>
    </location>
</feature>
<dbReference type="Gene3D" id="2.60.40.4070">
    <property type="match status" value="1"/>
</dbReference>
<dbReference type="InterPro" id="IPR001322">
    <property type="entry name" value="Lamin_tail_dom"/>
</dbReference>
<name>A0ABS1R7K4_9SPHI</name>
<accession>A0ABS1R7K4</accession>
<reference evidence="2 3" key="1">
    <citation type="submission" date="2021-01" db="EMBL/GenBank/DDBJ databases">
        <title>C459-1 draft genome sequence.</title>
        <authorList>
            <person name="Zhang X.-F."/>
        </authorList>
    </citation>
    <scope>NUCLEOTIDE SEQUENCE [LARGE SCALE GENOMIC DNA]</scope>
    <source>
        <strain evidence="3">C459-1</strain>
    </source>
</reference>
<dbReference type="SUPFAM" id="SSF74853">
    <property type="entry name" value="Lamin A/C globular tail domain"/>
    <property type="match status" value="2"/>
</dbReference>
<comment type="caution">
    <text evidence="2">The sequence shown here is derived from an EMBL/GenBank/DDBJ whole genome shotgun (WGS) entry which is preliminary data.</text>
</comment>
<keyword evidence="3" id="KW-1185">Reference proteome</keyword>
<evidence type="ECO:0000259" key="1">
    <source>
        <dbReference type="PROSITE" id="PS51841"/>
    </source>
</evidence>